<reference evidence="2" key="1">
    <citation type="submission" date="2010-03" db="EMBL/GenBank/DDBJ databases">
        <title>The genome sequence of Thermus scotoductus SA-01.</title>
        <authorList>
            <person name="Gounder K."/>
            <person name="Liesegang H."/>
            <person name="Brzuszkiewicz E."/>
            <person name="Wollherr A."/>
            <person name="Daniel R."/>
            <person name="Gottschalk G."/>
            <person name="van Heerden E."/>
            <person name="Litthauer D."/>
        </authorList>
    </citation>
    <scope>NUCLEOTIDE SEQUENCE [LARGE SCALE GENOMIC DNA]</scope>
    <source>
        <strain evidence="2">ATCC 700910 / SA-01</strain>
    </source>
</reference>
<dbReference type="KEGG" id="tsc:TSC_c12560"/>
<dbReference type="AntiFam" id="ANF00006">
    <property type="entry name" value="Translation of CRISPR region"/>
</dbReference>
<evidence type="ECO:0000313" key="2">
    <source>
        <dbReference type="Proteomes" id="UP000008087"/>
    </source>
</evidence>
<organism evidence="1 2">
    <name type="scientific">Thermus scotoductus (strain ATCC 700910 / SA-01)</name>
    <dbReference type="NCBI Taxonomy" id="743525"/>
    <lineage>
        <taxon>Bacteria</taxon>
        <taxon>Thermotogati</taxon>
        <taxon>Deinococcota</taxon>
        <taxon>Deinococci</taxon>
        <taxon>Thermales</taxon>
        <taxon>Thermaceae</taxon>
        <taxon>Thermus</taxon>
    </lineage>
</organism>
<name>E8PQU4_THESS</name>
<dbReference type="EMBL" id="CP001962">
    <property type="protein sequence ID" value="ADW21876.1"/>
    <property type="molecule type" value="Genomic_DNA"/>
</dbReference>
<proteinExistence type="predicted"/>
<dbReference type="HOGENOM" id="CLU_3123737_0_0_0"/>
<protein>
    <submittedName>
        <fullName evidence="1">Uncharacterized protein</fullName>
    </submittedName>
</protein>
<sequence length="50" mass="5338">MRGDYFLPEKLRPPGVGPSPHAWGLPIAVDIGREMGRAIPTCVGTTDPAH</sequence>
<dbReference type="AntiFam" id="ANF00057">
    <property type="entry name" value="Translation of E. coli type CRISPR repeat"/>
</dbReference>
<evidence type="ECO:0000313" key="1">
    <source>
        <dbReference type="EMBL" id="ADW21876.1"/>
    </source>
</evidence>
<accession>E8PQU4</accession>
<dbReference type="STRING" id="743525.TSC_c12560"/>
<dbReference type="AlphaFoldDB" id="E8PQU4"/>
<reference evidence="1 2" key="2">
    <citation type="journal article" date="2011" name="BMC Genomics">
        <title>Sequence of the hyperplastic genome of the naturally competent Thermus scotoductus SA-01.</title>
        <authorList>
            <person name="Gounder K."/>
            <person name="Brzuszkiewicz E."/>
            <person name="Liesegang H."/>
            <person name="Wollherr A."/>
            <person name="Daniel R."/>
            <person name="Gottschalk G."/>
            <person name="Reva O."/>
            <person name="Kumwenda B."/>
            <person name="Srivastava M."/>
            <person name="Bricio C."/>
            <person name="Berenguer J."/>
            <person name="van Heerden E."/>
            <person name="Litthauer D."/>
        </authorList>
    </citation>
    <scope>NUCLEOTIDE SEQUENCE [LARGE SCALE GENOMIC DNA]</scope>
    <source>
        <strain evidence="2">ATCC 700910 / SA-01</strain>
    </source>
</reference>
<dbReference type="Proteomes" id="UP000008087">
    <property type="component" value="Chromosome"/>
</dbReference>
<gene>
    <name evidence="1" type="ordered locus">TSC_c12560</name>
</gene>